<keyword evidence="7" id="KW-1185">Reference proteome</keyword>
<dbReference type="PANTHER" id="PTHR35814">
    <property type="match status" value="1"/>
</dbReference>
<dbReference type="PANTHER" id="PTHR35814:SF1">
    <property type="entry name" value="GLUTATHIONE S-TRANSFERASE-RELATED"/>
    <property type="match status" value="1"/>
</dbReference>
<organism evidence="6 7">
    <name type="scientific">Alteromonas arenosi</name>
    <dbReference type="NCBI Taxonomy" id="3055817"/>
    <lineage>
        <taxon>Bacteria</taxon>
        <taxon>Pseudomonadati</taxon>
        <taxon>Pseudomonadota</taxon>
        <taxon>Gammaproteobacteria</taxon>
        <taxon>Alteromonadales</taxon>
        <taxon>Alteromonadaceae</taxon>
        <taxon>Alteromonas/Salinimonas group</taxon>
        <taxon>Alteromonas</taxon>
    </lineage>
</organism>
<feature type="transmembrane region" description="Helical" evidence="5">
    <location>
        <begin position="6"/>
        <end position="28"/>
    </location>
</feature>
<feature type="transmembrane region" description="Helical" evidence="5">
    <location>
        <begin position="110"/>
        <end position="131"/>
    </location>
</feature>
<evidence type="ECO:0000256" key="2">
    <source>
        <dbReference type="ARBA" id="ARBA00022692"/>
    </source>
</evidence>
<keyword evidence="4 5" id="KW-0472">Membrane</keyword>
<proteinExistence type="predicted"/>
<dbReference type="InterPro" id="IPR001129">
    <property type="entry name" value="Membr-assoc_MAPEG"/>
</dbReference>
<reference evidence="6 7" key="1">
    <citation type="submission" date="2023-06" db="EMBL/GenBank/DDBJ databases">
        <title>Alteromonas sp. ASW11-36 isolated from intertidal sand.</title>
        <authorList>
            <person name="Li Y."/>
        </authorList>
    </citation>
    <scope>NUCLEOTIDE SEQUENCE [LARGE SCALE GENOMIC DNA]</scope>
    <source>
        <strain evidence="6 7">ASW11-36</strain>
    </source>
</reference>
<comment type="caution">
    <text evidence="6">The sequence shown here is derived from an EMBL/GenBank/DDBJ whole genome shotgun (WGS) entry which is preliminary data.</text>
</comment>
<evidence type="ECO:0000256" key="3">
    <source>
        <dbReference type="ARBA" id="ARBA00022989"/>
    </source>
</evidence>
<keyword evidence="3 5" id="KW-1133">Transmembrane helix</keyword>
<accession>A0ABT7SVQ8</accession>
<dbReference type="SUPFAM" id="SSF161084">
    <property type="entry name" value="MAPEG domain-like"/>
    <property type="match status" value="1"/>
</dbReference>
<dbReference type="Proteomes" id="UP001234343">
    <property type="component" value="Unassembled WGS sequence"/>
</dbReference>
<dbReference type="EMBL" id="JAUCBP010000007">
    <property type="protein sequence ID" value="MDM7860255.1"/>
    <property type="molecule type" value="Genomic_DNA"/>
</dbReference>
<dbReference type="Gene3D" id="1.20.120.550">
    <property type="entry name" value="Membrane associated eicosanoid/glutathione metabolism-like domain"/>
    <property type="match status" value="1"/>
</dbReference>
<dbReference type="Pfam" id="PF01124">
    <property type="entry name" value="MAPEG"/>
    <property type="match status" value="1"/>
</dbReference>
<dbReference type="InterPro" id="IPR023352">
    <property type="entry name" value="MAPEG-like_dom_sf"/>
</dbReference>
<gene>
    <name evidence="6" type="ORF">QTP81_06580</name>
</gene>
<dbReference type="RefSeq" id="WP_289364544.1">
    <property type="nucleotide sequence ID" value="NZ_JAUCBP010000007.1"/>
</dbReference>
<name>A0ABT7SVQ8_9ALTE</name>
<protein>
    <submittedName>
        <fullName evidence="6">MAPEG family protein</fullName>
    </submittedName>
</protein>
<evidence type="ECO:0000313" key="6">
    <source>
        <dbReference type="EMBL" id="MDM7860255.1"/>
    </source>
</evidence>
<evidence type="ECO:0000256" key="1">
    <source>
        <dbReference type="ARBA" id="ARBA00004370"/>
    </source>
</evidence>
<feature type="transmembrane region" description="Helical" evidence="5">
    <location>
        <begin position="79"/>
        <end position="98"/>
    </location>
</feature>
<sequence length="132" mass="14615">MHAALVEITGFYASLLAICYLYLSVLVIRSRRSAKVSLGDGGDSTLQQLSRAHANFAEYVPITLILAFCLELNTDFTLVVHIACVLLLFGRLTHAYGLRHHIGASWQRVVGMLSTFAAIALLAVFNLVWLYF</sequence>
<comment type="subcellular location">
    <subcellularLocation>
        <location evidence="1">Membrane</location>
    </subcellularLocation>
</comment>
<evidence type="ECO:0000313" key="7">
    <source>
        <dbReference type="Proteomes" id="UP001234343"/>
    </source>
</evidence>
<evidence type="ECO:0000256" key="4">
    <source>
        <dbReference type="ARBA" id="ARBA00023136"/>
    </source>
</evidence>
<keyword evidence="2 5" id="KW-0812">Transmembrane</keyword>
<evidence type="ECO:0000256" key="5">
    <source>
        <dbReference type="SAM" id="Phobius"/>
    </source>
</evidence>